<dbReference type="InterPro" id="IPR036179">
    <property type="entry name" value="Ig-like_dom_sf"/>
</dbReference>
<dbReference type="AlphaFoldDB" id="A0A6L2PXE5"/>
<comment type="caution">
    <text evidence="1">The sequence shown here is derived from an EMBL/GenBank/DDBJ whole genome shotgun (WGS) entry which is preliminary data.</text>
</comment>
<dbReference type="InParanoid" id="A0A6L2PXE5"/>
<dbReference type="EMBL" id="BLKM01000681">
    <property type="protein sequence ID" value="GFG37209.1"/>
    <property type="molecule type" value="Genomic_DNA"/>
</dbReference>
<dbReference type="Gene3D" id="2.60.40.10">
    <property type="entry name" value="Immunoglobulins"/>
    <property type="match status" value="1"/>
</dbReference>
<sequence length="85" mass="9695">GIEIPPTNWIEIQLIGAQEGQKMTLECHSEAYPKSTNYWTRDQGEVITRDKPYFKESGENLLYLILGRIPVLVSMVWQMINAAGI</sequence>
<name>A0A6L2PXE5_COPFO</name>
<protein>
    <recommendedName>
        <fullName evidence="3">Ig-like domain-containing protein</fullName>
    </recommendedName>
</protein>
<reference evidence="2" key="1">
    <citation type="submission" date="2020-01" db="EMBL/GenBank/DDBJ databases">
        <title>Draft genome sequence of the Termite Coptotermes fromosanus.</title>
        <authorList>
            <person name="Itakura S."/>
            <person name="Yosikawa Y."/>
            <person name="Umezawa K."/>
        </authorList>
    </citation>
    <scope>NUCLEOTIDE SEQUENCE [LARGE SCALE GENOMIC DNA]</scope>
</reference>
<evidence type="ECO:0000313" key="2">
    <source>
        <dbReference type="Proteomes" id="UP000502823"/>
    </source>
</evidence>
<evidence type="ECO:0000313" key="1">
    <source>
        <dbReference type="EMBL" id="GFG37209.1"/>
    </source>
</evidence>
<gene>
    <name evidence="1" type="ORF">Cfor_06111</name>
</gene>
<organism evidence="1 2">
    <name type="scientific">Coptotermes formosanus</name>
    <name type="common">Formosan subterranean termite</name>
    <dbReference type="NCBI Taxonomy" id="36987"/>
    <lineage>
        <taxon>Eukaryota</taxon>
        <taxon>Metazoa</taxon>
        <taxon>Ecdysozoa</taxon>
        <taxon>Arthropoda</taxon>
        <taxon>Hexapoda</taxon>
        <taxon>Insecta</taxon>
        <taxon>Pterygota</taxon>
        <taxon>Neoptera</taxon>
        <taxon>Polyneoptera</taxon>
        <taxon>Dictyoptera</taxon>
        <taxon>Blattodea</taxon>
        <taxon>Blattoidea</taxon>
        <taxon>Termitoidae</taxon>
        <taxon>Rhinotermitidae</taxon>
        <taxon>Coptotermes</taxon>
    </lineage>
</organism>
<dbReference type="Proteomes" id="UP000502823">
    <property type="component" value="Unassembled WGS sequence"/>
</dbReference>
<dbReference type="InterPro" id="IPR013783">
    <property type="entry name" value="Ig-like_fold"/>
</dbReference>
<accession>A0A6L2PXE5</accession>
<dbReference type="OrthoDB" id="10012075at2759"/>
<keyword evidence="2" id="KW-1185">Reference proteome</keyword>
<evidence type="ECO:0008006" key="3">
    <source>
        <dbReference type="Google" id="ProtNLM"/>
    </source>
</evidence>
<feature type="non-terminal residue" evidence="1">
    <location>
        <position position="1"/>
    </location>
</feature>
<dbReference type="SUPFAM" id="SSF48726">
    <property type="entry name" value="Immunoglobulin"/>
    <property type="match status" value="1"/>
</dbReference>
<proteinExistence type="predicted"/>